<reference evidence="1 2" key="1">
    <citation type="journal article" date="2018" name="Sci. Rep.">
        <title>Genomic signatures of local adaptation to the degree of environmental predictability in rotifers.</title>
        <authorList>
            <person name="Franch-Gras L."/>
            <person name="Hahn C."/>
            <person name="Garcia-Roger E.M."/>
            <person name="Carmona M.J."/>
            <person name="Serra M."/>
            <person name="Gomez A."/>
        </authorList>
    </citation>
    <scope>NUCLEOTIDE SEQUENCE [LARGE SCALE GENOMIC DNA]</scope>
    <source>
        <strain evidence="1">HYR1</strain>
    </source>
</reference>
<dbReference type="EMBL" id="REGN01010778">
    <property type="protein sequence ID" value="RMZ98453.1"/>
    <property type="molecule type" value="Genomic_DNA"/>
</dbReference>
<sequence>MDNYLIGELQRVPFGVGKFFSSFLNILNLDFRDLSQEIKQNNLVNSLLNGIRNYNKHVKTWVLTYLPLNN</sequence>
<dbReference type="AlphaFoldDB" id="A0A3M7PHG7"/>
<keyword evidence="2" id="KW-1185">Reference proteome</keyword>
<gene>
    <name evidence="1" type="ORF">BpHYR1_053625</name>
</gene>
<protein>
    <submittedName>
        <fullName evidence="1">Uncharacterized protein</fullName>
    </submittedName>
</protein>
<proteinExistence type="predicted"/>
<name>A0A3M7PHG7_BRAPC</name>
<evidence type="ECO:0000313" key="1">
    <source>
        <dbReference type="EMBL" id="RMZ98453.1"/>
    </source>
</evidence>
<organism evidence="1 2">
    <name type="scientific">Brachionus plicatilis</name>
    <name type="common">Marine rotifer</name>
    <name type="synonym">Brachionus muelleri</name>
    <dbReference type="NCBI Taxonomy" id="10195"/>
    <lineage>
        <taxon>Eukaryota</taxon>
        <taxon>Metazoa</taxon>
        <taxon>Spiralia</taxon>
        <taxon>Gnathifera</taxon>
        <taxon>Rotifera</taxon>
        <taxon>Eurotatoria</taxon>
        <taxon>Monogononta</taxon>
        <taxon>Pseudotrocha</taxon>
        <taxon>Ploima</taxon>
        <taxon>Brachionidae</taxon>
        <taxon>Brachionus</taxon>
    </lineage>
</organism>
<comment type="caution">
    <text evidence="1">The sequence shown here is derived from an EMBL/GenBank/DDBJ whole genome shotgun (WGS) entry which is preliminary data.</text>
</comment>
<accession>A0A3M7PHG7</accession>
<evidence type="ECO:0000313" key="2">
    <source>
        <dbReference type="Proteomes" id="UP000276133"/>
    </source>
</evidence>
<dbReference type="Proteomes" id="UP000276133">
    <property type="component" value="Unassembled WGS sequence"/>
</dbReference>